<keyword evidence="1" id="KW-0472">Membrane</keyword>
<evidence type="ECO:0000313" key="3">
    <source>
        <dbReference type="Proteomes" id="UP000324800"/>
    </source>
</evidence>
<organism evidence="2 3">
    <name type="scientific">Streblomastix strix</name>
    <dbReference type="NCBI Taxonomy" id="222440"/>
    <lineage>
        <taxon>Eukaryota</taxon>
        <taxon>Metamonada</taxon>
        <taxon>Preaxostyla</taxon>
        <taxon>Oxymonadida</taxon>
        <taxon>Streblomastigidae</taxon>
        <taxon>Streblomastix</taxon>
    </lineage>
</organism>
<dbReference type="AlphaFoldDB" id="A0A5J4UZ71"/>
<accession>A0A5J4UZ71</accession>
<protein>
    <submittedName>
        <fullName evidence="2">Uncharacterized protein</fullName>
    </submittedName>
</protein>
<reference evidence="2 3" key="1">
    <citation type="submission" date="2019-03" db="EMBL/GenBank/DDBJ databases">
        <title>Single cell metagenomics reveals metabolic interactions within the superorganism composed of flagellate Streblomastix strix and complex community of Bacteroidetes bacteria on its surface.</title>
        <authorList>
            <person name="Treitli S.C."/>
            <person name="Kolisko M."/>
            <person name="Husnik F."/>
            <person name="Keeling P."/>
            <person name="Hampl V."/>
        </authorList>
    </citation>
    <scope>NUCLEOTIDE SEQUENCE [LARGE SCALE GENOMIC DNA]</scope>
    <source>
        <strain evidence="2">ST1C</strain>
    </source>
</reference>
<sequence>MNFDDSTQFFQDQPIMDASSKSKKWMFGFIFLTLEIANISWVCLIMIEYLFPEYHFHFIGLAVVFLLFIIVLIPVNSKASIIFNPNNETVTIDLNNITSSSLTGFCCFHSISIQHIQLQRKSFRLDRIFKRDQLEHIVQALNSIIVGRNQIAANQLKEQQLKNNYQQCALPESTSIIIAAIRSSKHKSNIRTTNYEHVEYA</sequence>
<gene>
    <name evidence="2" type="ORF">EZS28_028940</name>
</gene>
<dbReference type="EMBL" id="SNRW01011157">
    <property type="protein sequence ID" value="KAA6375534.1"/>
    <property type="molecule type" value="Genomic_DNA"/>
</dbReference>
<keyword evidence="1" id="KW-1133">Transmembrane helix</keyword>
<comment type="caution">
    <text evidence="2">The sequence shown here is derived from an EMBL/GenBank/DDBJ whole genome shotgun (WGS) entry which is preliminary data.</text>
</comment>
<evidence type="ECO:0000313" key="2">
    <source>
        <dbReference type="EMBL" id="KAA6375534.1"/>
    </source>
</evidence>
<name>A0A5J4UZ71_9EUKA</name>
<keyword evidence="1" id="KW-0812">Transmembrane</keyword>
<proteinExistence type="predicted"/>
<dbReference type="Proteomes" id="UP000324800">
    <property type="component" value="Unassembled WGS sequence"/>
</dbReference>
<feature type="transmembrane region" description="Helical" evidence="1">
    <location>
        <begin position="25"/>
        <end position="50"/>
    </location>
</feature>
<evidence type="ECO:0000256" key="1">
    <source>
        <dbReference type="SAM" id="Phobius"/>
    </source>
</evidence>
<feature type="transmembrane region" description="Helical" evidence="1">
    <location>
        <begin position="56"/>
        <end position="75"/>
    </location>
</feature>